<name>A0A8T0PK99_PANVG</name>
<sequence length="75" mass="8021">MCSSSEGEDPGALFSGHPWVRGKEGRICLWALRHVRLGLIVGGHHLSSCGLSPAVILTTRFLDLMPSIAVPVLSK</sequence>
<reference evidence="1" key="1">
    <citation type="submission" date="2020-05" db="EMBL/GenBank/DDBJ databases">
        <title>WGS assembly of Panicum virgatum.</title>
        <authorList>
            <person name="Lovell J.T."/>
            <person name="Jenkins J."/>
            <person name="Shu S."/>
            <person name="Juenger T.E."/>
            <person name="Schmutz J."/>
        </authorList>
    </citation>
    <scope>NUCLEOTIDE SEQUENCE</scope>
    <source>
        <strain evidence="1">AP13</strain>
    </source>
</reference>
<proteinExistence type="predicted"/>
<organism evidence="1 2">
    <name type="scientific">Panicum virgatum</name>
    <name type="common">Blackwell switchgrass</name>
    <dbReference type="NCBI Taxonomy" id="38727"/>
    <lineage>
        <taxon>Eukaryota</taxon>
        <taxon>Viridiplantae</taxon>
        <taxon>Streptophyta</taxon>
        <taxon>Embryophyta</taxon>
        <taxon>Tracheophyta</taxon>
        <taxon>Spermatophyta</taxon>
        <taxon>Magnoliopsida</taxon>
        <taxon>Liliopsida</taxon>
        <taxon>Poales</taxon>
        <taxon>Poaceae</taxon>
        <taxon>PACMAD clade</taxon>
        <taxon>Panicoideae</taxon>
        <taxon>Panicodae</taxon>
        <taxon>Paniceae</taxon>
        <taxon>Panicinae</taxon>
        <taxon>Panicum</taxon>
        <taxon>Panicum sect. Hiantes</taxon>
    </lineage>
</organism>
<evidence type="ECO:0000313" key="2">
    <source>
        <dbReference type="Proteomes" id="UP000823388"/>
    </source>
</evidence>
<evidence type="ECO:0000313" key="1">
    <source>
        <dbReference type="EMBL" id="KAG2562373.1"/>
    </source>
</evidence>
<protein>
    <submittedName>
        <fullName evidence="1">Uncharacterized protein</fullName>
    </submittedName>
</protein>
<dbReference type="AlphaFoldDB" id="A0A8T0PK99"/>
<dbReference type="EMBL" id="CM029051">
    <property type="protein sequence ID" value="KAG2562373.1"/>
    <property type="molecule type" value="Genomic_DNA"/>
</dbReference>
<comment type="caution">
    <text evidence="1">The sequence shown here is derived from an EMBL/GenBank/DDBJ whole genome shotgun (WGS) entry which is preliminary data.</text>
</comment>
<accession>A0A8T0PK99</accession>
<dbReference type="Proteomes" id="UP000823388">
    <property type="component" value="Chromosome 8K"/>
</dbReference>
<keyword evidence="2" id="KW-1185">Reference proteome</keyword>
<gene>
    <name evidence="1" type="ORF">PVAP13_8KG260600</name>
</gene>
<dbReference type="EMBL" id="CM029051">
    <property type="protein sequence ID" value="KAG2562372.1"/>
    <property type="molecule type" value="Genomic_DNA"/>
</dbReference>